<dbReference type="GO" id="GO:0016787">
    <property type="term" value="F:hydrolase activity"/>
    <property type="evidence" value="ECO:0007669"/>
    <property type="project" value="UniProtKB-KW"/>
</dbReference>
<evidence type="ECO:0000313" key="3">
    <source>
        <dbReference type="EMBL" id="KST65480.1"/>
    </source>
</evidence>
<dbReference type="Proteomes" id="UP000053372">
    <property type="component" value="Unassembled WGS sequence"/>
</dbReference>
<dbReference type="PRINTS" id="PR00412">
    <property type="entry name" value="EPOXHYDRLASE"/>
</dbReference>
<dbReference type="Pfam" id="PF00561">
    <property type="entry name" value="Abhydrolase_1"/>
    <property type="match status" value="1"/>
</dbReference>
<dbReference type="SUPFAM" id="SSF53474">
    <property type="entry name" value="alpha/beta-Hydrolases"/>
    <property type="match status" value="1"/>
</dbReference>
<reference evidence="3 4" key="1">
    <citation type="journal article" date="2015" name="Genome Announc.">
        <title>Draft Genome of the Euendolithic (true boring) Cyanobacterium Mastigocoleus testarum strain BC008.</title>
        <authorList>
            <person name="Guida B.S."/>
            <person name="Garcia-Pichel F."/>
        </authorList>
    </citation>
    <scope>NUCLEOTIDE SEQUENCE [LARGE SCALE GENOMIC DNA]</scope>
    <source>
        <strain evidence="3 4">BC008</strain>
    </source>
</reference>
<name>A0A0V7ZM04_9CYAN</name>
<dbReference type="InterPro" id="IPR000073">
    <property type="entry name" value="AB_hydrolase_1"/>
</dbReference>
<evidence type="ECO:0000259" key="2">
    <source>
        <dbReference type="Pfam" id="PF00561"/>
    </source>
</evidence>
<gene>
    <name evidence="3" type="ORF">BC008_41870</name>
</gene>
<evidence type="ECO:0000313" key="4">
    <source>
        <dbReference type="Proteomes" id="UP000053372"/>
    </source>
</evidence>
<keyword evidence="1" id="KW-0378">Hydrolase</keyword>
<protein>
    <recommendedName>
        <fullName evidence="2">AB hydrolase-1 domain-containing protein</fullName>
    </recommendedName>
</protein>
<accession>A0A0V7ZM04</accession>
<dbReference type="PRINTS" id="PR00111">
    <property type="entry name" value="ABHYDROLASE"/>
</dbReference>
<dbReference type="OrthoDB" id="9773293at2"/>
<dbReference type="EMBL" id="LMTZ01000107">
    <property type="protein sequence ID" value="KST65480.1"/>
    <property type="molecule type" value="Genomic_DNA"/>
</dbReference>
<dbReference type="Gene3D" id="3.40.50.1820">
    <property type="entry name" value="alpha/beta hydrolase"/>
    <property type="match status" value="1"/>
</dbReference>
<proteinExistence type="predicted"/>
<dbReference type="AlphaFoldDB" id="A0A0V7ZM04"/>
<sequence length="272" mass="30829">MSEKQIELSGLNFHVLDEGSGQPVLLLHGFPDSADLWRNQIPALVDAGFRAIAPDLRGFGRSSKPKEISSYSFQVLLSDIIGILDALQIERVHVVGHDWGAALAWFLAAFRPDRVMNLAVMSVGHLNSFRSAGLEQREKSWYTLLFQFEEIAEQLLMKNDWQFFRDLVRHHSELERWIPAMEKPDALSAALSIYRANAHPQKLLEESSVPAVKSPTLGIWSSGDFYLTEAQMLGSNAFVDAAWKYVRVEGASHWMQLDRPEVINQILLKFLR</sequence>
<dbReference type="InterPro" id="IPR029058">
    <property type="entry name" value="AB_hydrolase_fold"/>
</dbReference>
<evidence type="ECO:0000256" key="1">
    <source>
        <dbReference type="ARBA" id="ARBA00022801"/>
    </source>
</evidence>
<organism evidence="3 4">
    <name type="scientific">Mastigocoleus testarum BC008</name>
    <dbReference type="NCBI Taxonomy" id="371196"/>
    <lineage>
        <taxon>Bacteria</taxon>
        <taxon>Bacillati</taxon>
        <taxon>Cyanobacteriota</taxon>
        <taxon>Cyanophyceae</taxon>
        <taxon>Nostocales</taxon>
        <taxon>Hapalosiphonaceae</taxon>
        <taxon>Mastigocoleus</taxon>
    </lineage>
</organism>
<comment type="caution">
    <text evidence="3">The sequence shown here is derived from an EMBL/GenBank/DDBJ whole genome shotgun (WGS) entry which is preliminary data.</text>
</comment>
<dbReference type="InterPro" id="IPR000639">
    <property type="entry name" value="Epox_hydrolase-like"/>
</dbReference>
<dbReference type="RefSeq" id="WP_027843108.1">
    <property type="nucleotide sequence ID" value="NZ_LMTZ01000107.1"/>
</dbReference>
<dbReference type="PANTHER" id="PTHR43329">
    <property type="entry name" value="EPOXIDE HYDROLASE"/>
    <property type="match status" value="1"/>
</dbReference>
<keyword evidence="4" id="KW-1185">Reference proteome</keyword>
<feature type="domain" description="AB hydrolase-1" evidence="2">
    <location>
        <begin position="23"/>
        <end position="260"/>
    </location>
</feature>